<feature type="region of interest" description="Disordered" evidence="1">
    <location>
        <begin position="150"/>
        <end position="195"/>
    </location>
</feature>
<reference evidence="2 3" key="1">
    <citation type="journal article" date="2020" name="ISME J.">
        <title>Uncovering the hidden diversity of litter-decomposition mechanisms in mushroom-forming fungi.</title>
        <authorList>
            <person name="Floudas D."/>
            <person name="Bentzer J."/>
            <person name="Ahren D."/>
            <person name="Johansson T."/>
            <person name="Persson P."/>
            <person name="Tunlid A."/>
        </authorList>
    </citation>
    <scope>NUCLEOTIDE SEQUENCE [LARGE SCALE GENOMIC DNA]</scope>
    <source>
        <strain evidence="2 3">CBS 175.51</strain>
    </source>
</reference>
<keyword evidence="3" id="KW-1185">Reference proteome</keyword>
<sequence>MALRPPPASVPHNMGHLRGYSDFFASGFRAVSTRVKRRPTSSFSSATPSSSDTEYDEPPYSSSAIPSILPNVFRPRHQRTLSRRRRPASMMIPTTQSTLIEERSGRRSSLVAFSSRLLDRMHFISGDENTAPASTPPATPRRKRRTSRFLGVLKNSNNTSPSQGSGELWLSTGGPRTPSAPNGGPETHATIDPFASSPESRSFFIDLSSDGGSGNDDIVQMKQRDSFLSMATSNSNSSPSISLVHVSPRRERPISISTMPLPSRSRRSSFQCRGQSQEKIESWIAEEDESIDFLALTPEYSPIAEGYERDDAAQIDWRQFHLNDLLTVEV</sequence>
<name>A0A8H5CIB0_9AGAR</name>
<protein>
    <submittedName>
        <fullName evidence="2">Uncharacterized protein</fullName>
    </submittedName>
</protein>
<evidence type="ECO:0000313" key="2">
    <source>
        <dbReference type="EMBL" id="KAF5342274.1"/>
    </source>
</evidence>
<feature type="region of interest" description="Disordered" evidence="1">
    <location>
        <begin position="33"/>
        <end position="61"/>
    </location>
</feature>
<organism evidence="2 3">
    <name type="scientific">Ephemerocybe angulata</name>
    <dbReference type="NCBI Taxonomy" id="980116"/>
    <lineage>
        <taxon>Eukaryota</taxon>
        <taxon>Fungi</taxon>
        <taxon>Dikarya</taxon>
        <taxon>Basidiomycota</taxon>
        <taxon>Agaricomycotina</taxon>
        <taxon>Agaricomycetes</taxon>
        <taxon>Agaricomycetidae</taxon>
        <taxon>Agaricales</taxon>
        <taxon>Agaricineae</taxon>
        <taxon>Psathyrellaceae</taxon>
        <taxon>Ephemerocybe</taxon>
    </lineage>
</organism>
<dbReference type="EMBL" id="JAACJK010000001">
    <property type="protein sequence ID" value="KAF5342274.1"/>
    <property type="molecule type" value="Genomic_DNA"/>
</dbReference>
<evidence type="ECO:0000256" key="1">
    <source>
        <dbReference type="SAM" id="MobiDB-lite"/>
    </source>
</evidence>
<feature type="compositionally biased region" description="Low complexity" evidence="1">
    <location>
        <begin position="40"/>
        <end position="51"/>
    </location>
</feature>
<accession>A0A8H5CIB0</accession>
<dbReference type="OrthoDB" id="2635882at2759"/>
<evidence type="ECO:0000313" key="3">
    <source>
        <dbReference type="Proteomes" id="UP000541558"/>
    </source>
</evidence>
<dbReference type="AlphaFoldDB" id="A0A8H5CIB0"/>
<dbReference type="Proteomes" id="UP000541558">
    <property type="component" value="Unassembled WGS sequence"/>
</dbReference>
<feature type="region of interest" description="Disordered" evidence="1">
    <location>
        <begin position="79"/>
        <end position="105"/>
    </location>
</feature>
<feature type="compositionally biased region" description="Polar residues" evidence="1">
    <location>
        <begin position="154"/>
        <end position="165"/>
    </location>
</feature>
<comment type="caution">
    <text evidence="2">The sequence shown here is derived from an EMBL/GenBank/DDBJ whole genome shotgun (WGS) entry which is preliminary data.</text>
</comment>
<proteinExistence type="predicted"/>
<gene>
    <name evidence="2" type="ORF">D9611_001304</name>
</gene>